<dbReference type="GO" id="GO:0016740">
    <property type="term" value="F:transferase activity"/>
    <property type="evidence" value="ECO:0007669"/>
    <property type="project" value="UniProtKB-KW"/>
</dbReference>
<keyword evidence="3" id="KW-0315">Glutamine amidotransferase</keyword>
<dbReference type="SUPFAM" id="SSF52317">
    <property type="entry name" value="Class I glutamine amidotransferase-like"/>
    <property type="match status" value="1"/>
</dbReference>
<comment type="similarity">
    <text evidence="1">Belongs to the peptidase C56 family.</text>
</comment>
<feature type="domain" description="DJ-1/PfpI" evidence="2">
    <location>
        <begin position="2"/>
        <end position="162"/>
    </location>
</feature>
<protein>
    <submittedName>
        <fullName evidence="3">Type 1 glutamine amidotransferase</fullName>
    </submittedName>
</protein>
<dbReference type="PANTHER" id="PTHR42733:SF13">
    <property type="entry name" value="DJ-1_PFPI DOMAIN-CONTAINING PROTEIN"/>
    <property type="match status" value="1"/>
</dbReference>
<dbReference type="EMBL" id="DSAY01000037">
    <property type="protein sequence ID" value="HDP14534.1"/>
    <property type="molecule type" value="Genomic_DNA"/>
</dbReference>
<reference evidence="3" key="1">
    <citation type="journal article" date="2020" name="mSystems">
        <title>Genome- and Community-Level Interaction Insights into Carbon Utilization and Element Cycling Functions of Hydrothermarchaeota in Hydrothermal Sediment.</title>
        <authorList>
            <person name="Zhou Z."/>
            <person name="Liu Y."/>
            <person name="Xu W."/>
            <person name="Pan J."/>
            <person name="Luo Z.H."/>
            <person name="Li M."/>
        </authorList>
    </citation>
    <scope>NUCLEOTIDE SEQUENCE [LARGE SCALE GENOMIC DNA]</scope>
    <source>
        <strain evidence="3">SpSt-116</strain>
    </source>
</reference>
<evidence type="ECO:0000256" key="1">
    <source>
        <dbReference type="ARBA" id="ARBA00008542"/>
    </source>
</evidence>
<dbReference type="CDD" id="cd03134">
    <property type="entry name" value="GATase1_PfpI_like"/>
    <property type="match status" value="1"/>
</dbReference>
<name>A0A7C1CEU9_9CREN</name>
<comment type="caution">
    <text evidence="3">The sequence shown here is derived from an EMBL/GenBank/DDBJ whole genome shotgun (WGS) entry which is preliminary data.</text>
</comment>
<dbReference type="PANTHER" id="PTHR42733">
    <property type="entry name" value="DJ-1 PROTEIN"/>
    <property type="match status" value="1"/>
</dbReference>
<dbReference type="InterPro" id="IPR006286">
    <property type="entry name" value="C56_PfpI-like"/>
</dbReference>
<evidence type="ECO:0000313" key="3">
    <source>
        <dbReference type="EMBL" id="HDP14534.1"/>
    </source>
</evidence>
<dbReference type="Pfam" id="PF01965">
    <property type="entry name" value="DJ-1_PfpI"/>
    <property type="match status" value="1"/>
</dbReference>
<evidence type="ECO:0000259" key="2">
    <source>
        <dbReference type="Pfam" id="PF01965"/>
    </source>
</evidence>
<dbReference type="InterPro" id="IPR002818">
    <property type="entry name" value="DJ-1/PfpI"/>
</dbReference>
<dbReference type="Gene3D" id="3.40.50.880">
    <property type="match status" value="1"/>
</dbReference>
<proteinExistence type="inferred from homology"/>
<dbReference type="PROSITE" id="PS51276">
    <property type="entry name" value="PEPTIDASE_C56_PFPI"/>
    <property type="match status" value="1"/>
</dbReference>
<accession>A0A7C1CEU9</accession>
<gene>
    <name evidence="3" type="ORF">ENN26_01980</name>
</gene>
<organism evidence="3">
    <name type="scientific">Thermofilum adornatum</name>
    <dbReference type="NCBI Taxonomy" id="1365176"/>
    <lineage>
        <taxon>Archaea</taxon>
        <taxon>Thermoproteota</taxon>
        <taxon>Thermoprotei</taxon>
        <taxon>Thermofilales</taxon>
        <taxon>Thermofilaceae</taxon>
        <taxon>Thermofilum</taxon>
    </lineage>
</organism>
<dbReference type="AlphaFoldDB" id="A0A7C1CEU9"/>
<dbReference type="InterPro" id="IPR029062">
    <property type="entry name" value="Class_I_gatase-like"/>
</dbReference>
<sequence length="172" mass="19097">MMKAAVLVEDLFDERELIYPLYRLMELGFEVDLVGPEAREYKGKSGLAIRANKDARSALAEDYVVLWIPGGYAPDRLRRSREILELVKKVAEKGVVAAVCHGPWVLVSAGLAKGRKLTGFFSIHDDLRNAGAIVLDEKFVRDGNIITGTGPEAMPGMFKLILDVIREKGWLI</sequence>
<keyword evidence="3" id="KW-0808">Transferase</keyword>